<dbReference type="CDD" id="cd07987">
    <property type="entry name" value="LPLAT_MGAT-like"/>
    <property type="match status" value="1"/>
</dbReference>
<dbReference type="EMBL" id="JAHCLR010000013">
    <property type="protein sequence ID" value="MBS9533684.1"/>
    <property type="molecule type" value="Genomic_DNA"/>
</dbReference>
<organism evidence="2 3">
    <name type="scientific">Mycolicibacter acidiphilus</name>
    <dbReference type="NCBI Taxonomy" id="2835306"/>
    <lineage>
        <taxon>Bacteria</taxon>
        <taxon>Bacillati</taxon>
        <taxon>Actinomycetota</taxon>
        <taxon>Actinomycetes</taxon>
        <taxon>Mycobacteriales</taxon>
        <taxon>Mycobacteriaceae</taxon>
        <taxon>Mycolicibacter</taxon>
    </lineage>
</organism>
<dbReference type="Pfam" id="PF01553">
    <property type="entry name" value="Acyltransferase"/>
    <property type="match status" value="1"/>
</dbReference>
<dbReference type="SMART" id="SM00563">
    <property type="entry name" value="PlsC"/>
    <property type="match status" value="1"/>
</dbReference>
<keyword evidence="2" id="KW-0808">Transferase</keyword>
<evidence type="ECO:0000259" key="1">
    <source>
        <dbReference type="SMART" id="SM00563"/>
    </source>
</evidence>
<keyword evidence="3" id="KW-1185">Reference proteome</keyword>
<accession>A0ABS5RHL8</accession>
<reference evidence="2 3" key="1">
    <citation type="submission" date="2021-05" db="EMBL/GenBank/DDBJ databases">
        <title>Mycobacterium acidophilum sp. nov., an extremely acid-tolerant member of the genus Mycobacterium.</title>
        <authorList>
            <person name="Xia J."/>
        </authorList>
    </citation>
    <scope>NUCLEOTIDE SEQUENCE [LARGE SCALE GENOMIC DNA]</scope>
    <source>
        <strain evidence="2 3">M1</strain>
    </source>
</reference>
<protein>
    <submittedName>
        <fullName evidence="2">Acyltransferase family protein</fullName>
    </submittedName>
</protein>
<dbReference type="RefSeq" id="WP_214092557.1">
    <property type="nucleotide sequence ID" value="NZ_JAHCLR010000013.1"/>
</dbReference>
<evidence type="ECO:0000313" key="3">
    <source>
        <dbReference type="Proteomes" id="UP001519535"/>
    </source>
</evidence>
<dbReference type="Proteomes" id="UP001519535">
    <property type="component" value="Unassembled WGS sequence"/>
</dbReference>
<dbReference type="PANTHER" id="PTHR22753">
    <property type="entry name" value="TRANSMEMBRANE PROTEIN 68"/>
    <property type="match status" value="1"/>
</dbReference>
<proteinExistence type="predicted"/>
<dbReference type="SUPFAM" id="SSF69593">
    <property type="entry name" value="Glycerol-3-phosphate (1)-acyltransferase"/>
    <property type="match status" value="1"/>
</dbReference>
<dbReference type="PANTHER" id="PTHR22753:SF14">
    <property type="entry name" value="MONOACYLGLYCEROL_DIACYLGLYCEROL O-ACYLTRANSFERASE"/>
    <property type="match status" value="1"/>
</dbReference>
<sequence>MTNMPGLETIMNPPQRVQTLRSGIDTLTRGAEPLVDLFRPYVDGLENLPPDGRFLVVGNHTVSGVEGTFIPHVVRRAIGTRVRPLTERMMGELPRPVRDVLAAYGAVIGSPDNARELMRHAQTILVFPGGGREIAKFKGEEYRLRWEGRAGFARLAVENDYPIVPAALVGGDDVYRSPIARDSVLGRLSLKLGEKLTDRRDSPPPLMHGIGPTLIPRPQRMYLRFAAPIQTTAPATDGDWVATVKSRTQRALETALAELRDLRSHDPYRRLNPLAWHSALQAR</sequence>
<gene>
    <name evidence="2" type="ORF">KIH27_08810</name>
</gene>
<evidence type="ECO:0000313" key="2">
    <source>
        <dbReference type="EMBL" id="MBS9533684.1"/>
    </source>
</evidence>
<comment type="caution">
    <text evidence="2">The sequence shown here is derived from an EMBL/GenBank/DDBJ whole genome shotgun (WGS) entry which is preliminary data.</text>
</comment>
<name>A0ABS5RHL8_9MYCO</name>
<keyword evidence="2" id="KW-0012">Acyltransferase</keyword>
<dbReference type="GO" id="GO:0016746">
    <property type="term" value="F:acyltransferase activity"/>
    <property type="evidence" value="ECO:0007669"/>
    <property type="project" value="UniProtKB-KW"/>
</dbReference>
<feature type="domain" description="Phospholipid/glycerol acyltransferase" evidence="1">
    <location>
        <begin position="54"/>
        <end position="171"/>
    </location>
</feature>
<dbReference type="InterPro" id="IPR002123">
    <property type="entry name" value="Plipid/glycerol_acylTrfase"/>
</dbReference>